<name>A0A6A5BXD5_NAEFO</name>
<accession>A0A6A5BXD5</accession>
<dbReference type="Proteomes" id="UP000444721">
    <property type="component" value="Unassembled WGS sequence"/>
</dbReference>
<dbReference type="OMA" id="VENFACH"/>
<dbReference type="GeneID" id="68109272"/>
<keyword evidence="2" id="KW-1185">Reference proteome</keyword>
<comment type="caution">
    <text evidence="1">The sequence shown here is derived from an EMBL/GenBank/DDBJ whole genome shotgun (WGS) entry which is preliminary data.</text>
</comment>
<gene>
    <name evidence="1" type="ORF">FDP41_002054</name>
</gene>
<evidence type="ECO:0000313" key="1">
    <source>
        <dbReference type="EMBL" id="KAF0978984.1"/>
    </source>
</evidence>
<evidence type="ECO:0000313" key="2">
    <source>
        <dbReference type="Proteomes" id="UP000444721"/>
    </source>
</evidence>
<dbReference type="EMBL" id="VFQX01000028">
    <property type="protein sequence ID" value="KAF0978984.1"/>
    <property type="molecule type" value="Genomic_DNA"/>
</dbReference>
<protein>
    <recommendedName>
        <fullName evidence="3">EF-hand domain-containing protein</fullName>
    </recommendedName>
</protein>
<dbReference type="SUPFAM" id="SSF47473">
    <property type="entry name" value="EF-hand"/>
    <property type="match status" value="1"/>
</dbReference>
<dbReference type="OrthoDB" id="10251861at2759"/>
<dbReference type="VEuPathDB" id="AmoebaDB:FDP41_002054"/>
<organism evidence="1 2">
    <name type="scientific">Naegleria fowleri</name>
    <name type="common">Brain eating amoeba</name>
    <dbReference type="NCBI Taxonomy" id="5763"/>
    <lineage>
        <taxon>Eukaryota</taxon>
        <taxon>Discoba</taxon>
        <taxon>Heterolobosea</taxon>
        <taxon>Tetramitia</taxon>
        <taxon>Eutetramitia</taxon>
        <taxon>Vahlkampfiidae</taxon>
        <taxon>Naegleria</taxon>
    </lineage>
</organism>
<dbReference type="VEuPathDB" id="AmoebaDB:NfTy_034030"/>
<reference evidence="1 2" key="1">
    <citation type="journal article" date="2019" name="Sci. Rep.">
        <title>Nanopore sequencing improves the draft genome of the human pathogenic amoeba Naegleria fowleri.</title>
        <authorList>
            <person name="Liechti N."/>
            <person name="Schurch N."/>
            <person name="Bruggmann R."/>
            <person name="Wittwer M."/>
        </authorList>
    </citation>
    <scope>NUCLEOTIDE SEQUENCE [LARGE SCALE GENOMIC DNA]</scope>
    <source>
        <strain evidence="1 2">ATCC 30894</strain>
    </source>
</reference>
<dbReference type="RefSeq" id="XP_044563697.1">
    <property type="nucleotide sequence ID" value="XM_044705207.1"/>
</dbReference>
<dbReference type="AlphaFoldDB" id="A0A6A5BXD5"/>
<proteinExistence type="predicted"/>
<dbReference type="VEuPathDB" id="AmoebaDB:NF0057330"/>
<dbReference type="Gene3D" id="1.10.238.10">
    <property type="entry name" value="EF-hand"/>
    <property type="match status" value="1"/>
</dbReference>
<sequence>MSDFDSERLSNLFHKYLKPGKEEIETTAVSDLLKEYDRKKFASITLKEVQNNIDIDKYGYVGFASVENFARNYFMNEPSTSVPEIISLFYNNYSSDKGKRFDNRTDRLIEQEDMSKLLIQLYPDLTQDDAEELSQQLFSSNTSMGSVKKLAEKLTKF</sequence>
<dbReference type="InterPro" id="IPR011992">
    <property type="entry name" value="EF-hand-dom_pair"/>
</dbReference>
<evidence type="ECO:0008006" key="3">
    <source>
        <dbReference type="Google" id="ProtNLM"/>
    </source>
</evidence>